<dbReference type="PANTHER" id="PTHR11635">
    <property type="entry name" value="CAMP-DEPENDENT PROTEIN KINASE REGULATORY CHAIN"/>
    <property type="match status" value="1"/>
</dbReference>
<keyword evidence="5" id="KW-1185">Reference proteome</keyword>
<proteinExistence type="predicted"/>
<dbReference type="InterPro" id="IPR014710">
    <property type="entry name" value="RmlC-like_jellyroll"/>
</dbReference>
<feature type="compositionally biased region" description="Acidic residues" evidence="1">
    <location>
        <begin position="653"/>
        <end position="666"/>
    </location>
</feature>
<dbReference type="InterPro" id="IPR005637">
    <property type="entry name" value="TAP_C_dom"/>
</dbReference>
<evidence type="ECO:0000313" key="5">
    <source>
        <dbReference type="Proteomes" id="UP001178507"/>
    </source>
</evidence>
<evidence type="ECO:0000313" key="4">
    <source>
        <dbReference type="EMBL" id="CAJ1395680.1"/>
    </source>
</evidence>
<dbReference type="PROSITE" id="PS00888">
    <property type="entry name" value="CNMP_BINDING_1"/>
    <property type="match status" value="1"/>
</dbReference>
<dbReference type="PRINTS" id="PR00103">
    <property type="entry name" value="CAMPKINASE"/>
</dbReference>
<dbReference type="Gene3D" id="2.60.120.10">
    <property type="entry name" value="Jelly Rolls"/>
    <property type="match status" value="2"/>
</dbReference>
<dbReference type="EMBL" id="CAUJNA010003206">
    <property type="protein sequence ID" value="CAJ1395680.1"/>
    <property type="molecule type" value="Genomic_DNA"/>
</dbReference>
<dbReference type="SUPFAM" id="SSF51206">
    <property type="entry name" value="cAMP-binding domain-like"/>
    <property type="match status" value="2"/>
</dbReference>
<dbReference type="CDD" id="cd22964">
    <property type="entry name" value="DD_CrRSP_unchar"/>
    <property type="match status" value="1"/>
</dbReference>
<reference evidence="4" key="1">
    <citation type="submission" date="2023-08" db="EMBL/GenBank/DDBJ databases">
        <authorList>
            <person name="Chen Y."/>
            <person name="Shah S."/>
            <person name="Dougan E. K."/>
            <person name="Thang M."/>
            <person name="Chan C."/>
        </authorList>
    </citation>
    <scope>NUCLEOTIDE SEQUENCE</scope>
</reference>
<feature type="compositionally biased region" description="Acidic residues" evidence="1">
    <location>
        <begin position="673"/>
        <end position="690"/>
    </location>
</feature>
<dbReference type="Pfam" id="PF00027">
    <property type="entry name" value="cNMP_binding"/>
    <property type="match status" value="2"/>
</dbReference>
<feature type="domain" description="TAP-C" evidence="3">
    <location>
        <begin position="458"/>
        <end position="513"/>
    </location>
</feature>
<evidence type="ECO:0000259" key="3">
    <source>
        <dbReference type="PROSITE" id="PS51281"/>
    </source>
</evidence>
<dbReference type="AlphaFoldDB" id="A0AA36IXD4"/>
<dbReference type="InterPro" id="IPR018488">
    <property type="entry name" value="cNMP-bd_CS"/>
</dbReference>
<dbReference type="InterPro" id="IPR018490">
    <property type="entry name" value="cNMP-bd_dom_sf"/>
</dbReference>
<dbReference type="PROSITE" id="PS50042">
    <property type="entry name" value="CNMP_BINDING_3"/>
    <property type="match status" value="2"/>
</dbReference>
<dbReference type="GO" id="GO:0030552">
    <property type="term" value="F:cAMP binding"/>
    <property type="evidence" value="ECO:0007669"/>
    <property type="project" value="TreeGrafter"/>
</dbReference>
<dbReference type="GO" id="GO:0051028">
    <property type="term" value="P:mRNA transport"/>
    <property type="evidence" value="ECO:0007669"/>
    <property type="project" value="InterPro"/>
</dbReference>
<dbReference type="GO" id="GO:0005952">
    <property type="term" value="C:cAMP-dependent protein kinase complex"/>
    <property type="evidence" value="ECO:0007669"/>
    <property type="project" value="InterPro"/>
</dbReference>
<dbReference type="GO" id="GO:0004862">
    <property type="term" value="F:cAMP-dependent protein kinase inhibitor activity"/>
    <property type="evidence" value="ECO:0007669"/>
    <property type="project" value="TreeGrafter"/>
</dbReference>
<accession>A0AA36IXD4</accession>
<feature type="domain" description="Cyclic nucleotide-binding" evidence="2">
    <location>
        <begin position="867"/>
        <end position="971"/>
    </location>
</feature>
<feature type="compositionally biased region" description="Basic and acidic residues" evidence="1">
    <location>
        <begin position="622"/>
        <end position="652"/>
    </location>
</feature>
<evidence type="ECO:0000256" key="1">
    <source>
        <dbReference type="SAM" id="MobiDB-lite"/>
    </source>
</evidence>
<dbReference type="GO" id="GO:0034236">
    <property type="term" value="F:protein kinase A catalytic subunit binding"/>
    <property type="evidence" value="ECO:0007669"/>
    <property type="project" value="TreeGrafter"/>
</dbReference>
<dbReference type="SMART" id="SM00100">
    <property type="entry name" value="cNMP"/>
    <property type="match status" value="2"/>
</dbReference>
<feature type="region of interest" description="Disordered" evidence="1">
    <location>
        <begin position="530"/>
        <end position="549"/>
    </location>
</feature>
<dbReference type="Proteomes" id="UP001178507">
    <property type="component" value="Unassembled WGS sequence"/>
</dbReference>
<comment type="caution">
    <text evidence="4">The sequence shown here is derived from an EMBL/GenBank/DDBJ whole genome shotgun (WGS) entry which is preliminary data.</text>
</comment>
<feature type="domain" description="Cyclic nucleotide-binding" evidence="2">
    <location>
        <begin position="745"/>
        <end position="864"/>
    </location>
</feature>
<dbReference type="GO" id="GO:0005634">
    <property type="term" value="C:nucleus"/>
    <property type="evidence" value="ECO:0007669"/>
    <property type="project" value="InterPro"/>
</dbReference>
<feature type="region of interest" description="Disordered" evidence="1">
    <location>
        <begin position="622"/>
        <end position="705"/>
    </location>
</feature>
<dbReference type="PANTHER" id="PTHR11635:SF152">
    <property type="entry name" value="CAMP-DEPENDENT PROTEIN KINASE TYPE I REGULATORY SUBUNIT-RELATED"/>
    <property type="match status" value="1"/>
</dbReference>
<dbReference type="InterPro" id="IPR000595">
    <property type="entry name" value="cNMP-bd_dom"/>
</dbReference>
<dbReference type="InterPro" id="IPR050503">
    <property type="entry name" value="cAMP-dep_PK_reg_su-like"/>
</dbReference>
<sequence>MRLALVCLLALCHAAKIRVDREVARHGGEAQSTCGALANGQISAFVNDFTSKSKMEANGWSFANWEATNGWKPDAYSANVPPGSYWGSKPGDAALELQLTLKGRGTALVTFGNQCCGTTKVKLNGAELATAYAEEFSQFIEVHFEDGDVLTIGEYDTSVMIIEQVFFLCDAHVAKFSHDDCEGNDVNDFSSYGRMFLSGWRFKNRQRKNSWKPRNYRSGVPGGSYWGFRGGNAALELSLTLRGTGYYWLAFGNQYKRGVVKFFVNDEEKSSAGAATYKEIAGRFVDGYTLTIGEYNTAVLVVQRLWISCDQRHEARCGARTRSGGITNNVNNFASKGAMLTAGWTFKNWQRNSFRHKNYKQGVPPGSYWGFRGGSTAQEMSLTLKGSGRLAMWYGNQNNNGAVKVIIDGQEKDSIVKGASPERSRYLELSFKDGDILKIGEYQTSVIILTKVIFECAPRVAATGSQCSNETKLSDFGSQATMEENGWVFNQAPSKFKPQEYSAGVPPGSFWAFVDGAPALEVSTTLHGTGSVVAPRSPKEASGRSPMESAVSPVVNPILESLVTEVLLERPENPVPFMVRWLAERSKTGKDSLYSLGVGEAEKLRNEIRELQGEIKVLSDKVGEAKSKDQEKKDEPEAKADAPAAKEEAAKAEEEEEKEEKEEEEKEEKKNDSEEEESDFGSGEEDDADDDWKPPAAYMKKGQRGSVSAEAYGAFNEKKAFEPPVYEKSGEQEGRINEVLSKSFLFNALSKDDLKVILGAFLEKKIPSGDRIIQEGDDGDVMFLIESGAFDCLKKIDGAEKVVKKCGPGDVFGELALLYNCPRAASVQATEESTVWQLDRETFTHIVRDASAKRREAFMDFLKTVPLFKPLESYDLMQLADCLQQQTLEAGQKILKQGEPGDTFYIVEEGQLTATKKRDDGKEEEVLEYQRGDFFGELALLRNEPRAASVEAKTEAKICKIDRKSFKNILGQLEAQFKEAAAKYKP</sequence>
<organism evidence="4 5">
    <name type="scientific">Effrenium voratum</name>
    <dbReference type="NCBI Taxonomy" id="2562239"/>
    <lineage>
        <taxon>Eukaryota</taxon>
        <taxon>Sar</taxon>
        <taxon>Alveolata</taxon>
        <taxon>Dinophyceae</taxon>
        <taxon>Suessiales</taxon>
        <taxon>Symbiodiniaceae</taxon>
        <taxon>Effrenium</taxon>
    </lineage>
</organism>
<dbReference type="CDD" id="cd00038">
    <property type="entry name" value="CAP_ED"/>
    <property type="match status" value="2"/>
</dbReference>
<gene>
    <name evidence="4" type="ORF">EVOR1521_LOCUS20061</name>
</gene>
<name>A0AA36IXD4_9DINO</name>
<dbReference type="PROSITE" id="PS00889">
    <property type="entry name" value="CNMP_BINDING_2"/>
    <property type="match status" value="2"/>
</dbReference>
<dbReference type="GO" id="GO:0005829">
    <property type="term" value="C:cytosol"/>
    <property type="evidence" value="ECO:0007669"/>
    <property type="project" value="TreeGrafter"/>
</dbReference>
<protein>
    <submittedName>
        <fullName evidence="4">Uncharacterized protein</fullName>
    </submittedName>
</protein>
<dbReference type="PROSITE" id="PS51281">
    <property type="entry name" value="TAP_C"/>
    <property type="match status" value="1"/>
</dbReference>
<evidence type="ECO:0000259" key="2">
    <source>
        <dbReference type="PROSITE" id="PS50042"/>
    </source>
</evidence>